<dbReference type="Pfam" id="PF13604">
    <property type="entry name" value="AAA_30"/>
    <property type="match status" value="1"/>
</dbReference>
<name>A0A9P5TBL4_9AGAM</name>
<proteinExistence type="predicted"/>
<dbReference type="Gene3D" id="3.40.50.300">
    <property type="entry name" value="P-loop containing nucleotide triphosphate hydrolases"/>
    <property type="match status" value="2"/>
</dbReference>
<evidence type="ECO:0000313" key="6">
    <source>
        <dbReference type="EMBL" id="KAF8483858.1"/>
    </source>
</evidence>
<protein>
    <submittedName>
        <fullName evidence="6">P-loop containing nucleoside triphosphate hydrolase protein</fullName>
    </submittedName>
</protein>
<organism evidence="6 7">
    <name type="scientific">Russula ochroleuca</name>
    <dbReference type="NCBI Taxonomy" id="152965"/>
    <lineage>
        <taxon>Eukaryota</taxon>
        <taxon>Fungi</taxon>
        <taxon>Dikarya</taxon>
        <taxon>Basidiomycota</taxon>
        <taxon>Agaricomycotina</taxon>
        <taxon>Agaricomycetes</taxon>
        <taxon>Russulales</taxon>
        <taxon>Russulaceae</taxon>
        <taxon>Russula</taxon>
    </lineage>
</organism>
<dbReference type="CDD" id="cd17934">
    <property type="entry name" value="DEXXQc_Upf1-like"/>
    <property type="match status" value="1"/>
</dbReference>
<dbReference type="PANTHER" id="PTHR43788">
    <property type="entry name" value="DNA2/NAM7 HELICASE FAMILY MEMBER"/>
    <property type="match status" value="1"/>
</dbReference>
<evidence type="ECO:0000313" key="7">
    <source>
        <dbReference type="Proteomes" id="UP000759537"/>
    </source>
</evidence>
<dbReference type="InterPro" id="IPR041679">
    <property type="entry name" value="DNA2/NAM7-like_C"/>
</dbReference>
<keyword evidence="1" id="KW-0547">Nucleotide-binding</keyword>
<feature type="domain" description="DNA2/NAM7 helicase-like C-terminal" evidence="5">
    <location>
        <begin position="568"/>
        <end position="685"/>
    </location>
</feature>
<dbReference type="Pfam" id="PF13087">
    <property type="entry name" value="AAA_12"/>
    <property type="match status" value="1"/>
</dbReference>
<reference evidence="6" key="2">
    <citation type="journal article" date="2020" name="Nat. Commun.">
        <title>Large-scale genome sequencing of mycorrhizal fungi provides insights into the early evolution of symbiotic traits.</title>
        <authorList>
            <person name="Miyauchi S."/>
            <person name="Kiss E."/>
            <person name="Kuo A."/>
            <person name="Drula E."/>
            <person name="Kohler A."/>
            <person name="Sanchez-Garcia M."/>
            <person name="Morin E."/>
            <person name="Andreopoulos B."/>
            <person name="Barry K.W."/>
            <person name="Bonito G."/>
            <person name="Buee M."/>
            <person name="Carver A."/>
            <person name="Chen C."/>
            <person name="Cichocki N."/>
            <person name="Clum A."/>
            <person name="Culley D."/>
            <person name="Crous P.W."/>
            <person name="Fauchery L."/>
            <person name="Girlanda M."/>
            <person name="Hayes R.D."/>
            <person name="Keri Z."/>
            <person name="LaButti K."/>
            <person name="Lipzen A."/>
            <person name="Lombard V."/>
            <person name="Magnuson J."/>
            <person name="Maillard F."/>
            <person name="Murat C."/>
            <person name="Nolan M."/>
            <person name="Ohm R.A."/>
            <person name="Pangilinan J."/>
            <person name="Pereira M.F."/>
            <person name="Perotto S."/>
            <person name="Peter M."/>
            <person name="Pfister S."/>
            <person name="Riley R."/>
            <person name="Sitrit Y."/>
            <person name="Stielow J.B."/>
            <person name="Szollosi G."/>
            <person name="Zifcakova L."/>
            <person name="Stursova M."/>
            <person name="Spatafora J.W."/>
            <person name="Tedersoo L."/>
            <person name="Vaario L.M."/>
            <person name="Yamada A."/>
            <person name="Yan M."/>
            <person name="Wang P."/>
            <person name="Xu J."/>
            <person name="Bruns T."/>
            <person name="Baldrian P."/>
            <person name="Vilgalys R."/>
            <person name="Dunand C."/>
            <person name="Henrissat B."/>
            <person name="Grigoriev I.V."/>
            <person name="Hibbett D."/>
            <person name="Nagy L.G."/>
            <person name="Martin F.M."/>
        </authorList>
    </citation>
    <scope>NUCLEOTIDE SEQUENCE</scope>
    <source>
        <strain evidence="6">Prilba</strain>
    </source>
</reference>
<reference evidence="6" key="1">
    <citation type="submission" date="2019-10" db="EMBL/GenBank/DDBJ databases">
        <authorList>
            <consortium name="DOE Joint Genome Institute"/>
            <person name="Kuo A."/>
            <person name="Miyauchi S."/>
            <person name="Kiss E."/>
            <person name="Drula E."/>
            <person name="Kohler A."/>
            <person name="Sanchez-Garcia M."/>
            <person name="Andreopoulos B."/>
            <person name="Barry K.W."/>
            <person name="Bonito G."/>
            <person name="Buee M."/>
            <person name="Carver A."/>
            <person name="Chen C."/>
            <person name="Cichocki N."/>
            <person name="Clum A."/>
            <person name="Culley D."/>
            <person name="Crous P.W."/>
            <person name="Fauchery L."/>
            <person name="Girlanda M."/>
            <person name="Hayes R."/>
            <person name="Keri Z."/>
            <person name="LaButti K."/>
            <person name="Lipzen A."/>
            <person name="Lombard V."/>
            <person name="Magnuson J."/>
            <person name="Maillard F."/>
            <person name="Morin E."/>
            <person name="Murat C."/>
            <person name="Nolan M."/>
            <person name="Ohm R."/>
            <person name="Pangilinan J."/>
            <person name="Pereira M."/>
            <person name="Perotto S."/>
            <person name="Peter M."/>
            <person name="Riley R."/>
            <person name="Sitrit Y."/>
            <person name="Stielow B."/>
            <person name="Szollosi G."/>
            <person name="Zifcakova L."/>
            <person name="Stursova M."/>
            <person name="Spatafora J.W."/>
            <person name="Tedersoo L."/>
            <person name="Vaario L.-M."/>
            <person name="Yamada A."/>
            <person name="Yan M."/>
            <person name="Wang P."/>
            <person name="Xu J."/>
            <person name="Bruns T."/>
            <person name="Baldrian P."/>
            <person name="Vilgalys R."/>
            <person name="Henrissat B."/>
            <person name="Grigoriev I.V."/>
            <person name="Hibbett D."/>
            <person name="Nagy L.G."/>
            <person name="Martin F.M."/>
        </authorList>
    </citation>
    <scope>NUCLEOTIDE SEQUENCE</scope>
    <source>
        <strain evidence="6">Prilba</strain>
    </source>
</reference>
<keyword evidence="4" id="KW-0067">ATP-binding</keyword>
<keyword evidence="3" id="KW-0347">Helicase</keyword>
<evidence type="ECO:0000256" key="1">
    <source>
        <dbReference type="ARBA" id="ARBA00022741"/>
    </source>
</evidence>
<dbReference type="EMBL" id="WHVB01000004">
    <property type="protein sequence ID" value="KAF8483858.1"/>
    <property type="molecule type" value="Genomic_DNA"/>
</dbReference>
<dbReference type="OrthoDB" id="6513042at2759"/>
<evidence type="ECO:0000256" key="3">
    <source>
        <dbReference type="ARBA" id="ARBA00022806"/>
    </source>
</evidence>
<sequence length="689" mass="77060">MSSPTTIYQREIPGGPGSALVRNYSIGAIGEMEVDFRSAFPSESPFAVGVSIELAPVGPGIRTLALATQDRVFCLSFPQTPSTAQKEALGKLLEVQYLTGFELPYTIVLLAHALDSDVAGYDLSTLKFALKLGGISTPGDFLHSENVYVSARTINELWDGGSGTVEPNYAVRAWYTAIAAQMSIKDLRLDRRLSTHFVDAHMLQNYAVLASRAIRRDFLKPRIQENDFSAVDEEKDGSITVHNARFKTRIRASKQTHLEVYLKNGDVVDATIKGAIGRRSSARTDQRLKGDVARIRVIGCEELTNSERAQYHFLRSSLMEARHAPSFVTTIWFPGKAQGIERRDEGTHLLRDHGSQSDSILEKLNNSQRNIVGAMLSPAPQDSLVIVHGPPGTGKTTTIAGAAAIWESLGLPCWIIAQSNVGVKNIAEKFFQKGVDFRLVVSQEFYFEWHEELYEGIGAKVIRSDELPDDKREVSMLFRDRGVTVVLCTLSMLSNPKLLECGIFDLLPMKSLVIDEASQIDVFEFMHLFHQFSKELTKVCFFGDPKQLPPYGSDEAGLETIFDVKHLKKKASFLDTQYRLPIRLGEFISENVYDGKLRSKHSVADYSCITFIDVWKGKETKQGNSYLNMEEVHMVVRVAKRYQQHGLDFCIITFYDPQRAAISTALENAGLPPERVYNVDSFQGMYHLY</sequence>
<dbReference type="GO" id="GO:0016787">
    <property type="term" value="F:hydrolase activity"/>
    <property type="evidence" value="ECO:0007669"/>
    <property type="project" value="UniProtKB-KW"/>
</dbReference>
<gene>
    <name evidence="6" type="ORF">DFH94DRAFT_664454</name>
</gene>
<dbReference type="InterPro" id="IPR027417">
    <property type="entry name" value="P-loop_NTPase"/>
</dbReference>
<evidence type="ECO:0000259" key="5">
    <source>
        <dbReference type="Pfam" id="PF13087"/>
    </source>
</evidence>
<dbReference type="AlphaFoldDB" id="A0A9P5TBL4"/>
<keyword evidence="2 6" id="KW-0378">Hydrolase</keyword>
<dbReference type="InterPro" id="IPR050534">
    <property type="entry name" value="Coronavir_polyprotein_1ab"/>
</dbReference>
<comment type="caution">
    <text evidence="6">The sequence shown here is derived from an EMBL/GenBank/DDBJ whole genome shotgun (WGS) entry which is preliminary data.</text>
</comment>
<evidence type="ECO:0000256" key="4">
    <source>
        <dbReference type="ARBA" id="ARBA00022840"/>
    </source>
</evidence>
<dbReference type="GO" id="GO:0043139">
    <property type="term" value="F:5'-3' DNA helicase activity"/>
    <property type="evidence" value="ECO:0007669"/>
    <property type="project" value="TreeGrafter"/>
</dbReference>
<evidence type="ECO:0000256" key="2">
    <source>
        <dbReference type="ARBA" id="ARBA00022801"/>
    </source>
</evidence>
<accession>A0A9P5TBL4</accession>
<dbReference type="SUPFAM" id="SSF52540">
    <property type="entry name" value="P-loop containing nucleoside triphosphate hydrolases"/>
    <property type="match status" value="1"/>
</dbReference>
<dbReference type="Proteomes" id="UP000759537">
    <property type="component" value="Unassembled WGS sequence"/>
</dbReference>
<dbReference type="PANTHER" id="PTHR43788:SF8">
    <property type="entry name" value="DNA-BINDING PROTEIN SMUBP-2"/>
    <property type="match status" value="1"/>
</dbReference>
<keyword evidence="7" id="KW-1185">Reference proteome</keyword>
<dbReference type="GO" id="GO:0005524">
    <property type="term" value="F:ATP binding"/>
    <property type="evidence" value="ECO:0007669"/>
    <property type="project" value="UniProtKB-KW"/>
</dbReference>